<keyword evidence="2" id="KW-1185">Reference proteome</keyword>
<evidence type="ECO:0000313" key="2">
    <source>
        <dbReference type="Proteomes" id="UP000292884"/>
    </source>
</evidence>
<accession>A0A4R0MWG4</accession>
<comment type="caution">
    <text evidence="1">The sequence shown here is derived from an EMBL/GenBank/DDBJ whole genome shotgun (WGS) entry which is preliminary data.</text>
</comment>
<organism evidence="1 2">
    <name type="scientific">Pedobacter frigiditerrae</name>
    <dbReference type="NCBI Taxonomy" id="2530452"/>
    <lineage>
        <taxon>Bacteria</taxon>
        <taxon>Pseudomonadati</taxon>
        <taxon>Bacteroidota</taxon>
        <taxon>Sphingobacteriia</taxon>
        <taxon>Sphingobacteriales</taxon>
        <taxon>Sphingobacteriaceae</taxon>
        <taxon>Pedobacter</taxon>
    </lineage>
</organism>
<sequence>MVIIFKDWSLTVDREATLTTYASVANGSAEDCDCSDCKNYLANRDIVFPSMVKSVLNQLGIDYRKESEVWKMYKDEDGLHLYNGIFHYKGSFEGKNCEVY</sequence>
<dbReference type="RefSeq" id="WP_131552496.1">
    <property type="nucleotide sequence ID" value="NZ_SJSK01000002.1"/>
</dbReference>
<proteinExistence type="predicted"/>
<protein>
    <submittedName>
        <fullName evidence="1">Uncharacterized protein</fullName>
    </submittedName>
</protein>
<dbReference type="EMBL" id="SJSK01000002">
    <property type="protein sequence ID" value="TCC91558.1"/>
    <property type="molecule type" value="Genomic_DNA"/>
</dbReference>
<reference evidence="1 2" key="1">
    <citation type="submission" date="2019-02" db="EMBL/GenBank/DDBJ databases">
        <title>Pedobacter sp. RP-1-13 sp. nov., isolated from Arctic soil.</title>
        <authorList>
            <person name="Dahal R.H."/>
        </authorList>
    </citation>
    <scope>NUCLEOTIDE SEQUENCE [LARGE SCALE GENOMIC DNA]</scope>
    <source>
        <strain evidence="1 2">RP-1-13</strain>
    </source>
</reference>
<dbReference type="AlphaFoldDB" id="A0A4R0MWG4"/>
<dbReference type="OrthoDB" id="1691135at2"/>
<dbReference type="Proteomes" id="UP000292884">
    <property type="component" value="Unassembled WGS sequence"/>
</dbReference>
<name>A0A4R0MWG4_9SPHI</name>
<gene>
    <name evidence="1" type="ORF">EZ428_07275</name>
</gene>
<evidence type="ECO:0000313" key="1">
    <source>
        <dbReference type="EMBL" id="TCC91558.1"/>
    </source>
</evidence>